<protein>
    <submittedName>
        <fullName evidence="1">Uncharacterized protein</fullName>
    </submittedName>
</protein>
<comment type="caution">
    <text evidence="1">The sequence shown here is derived from an EMBL/GenBank/DDBJ whole genome shotgun (WGS) entry which is preliminary data.</text>
</comment>
<accession>A0AAV3Y9D4</accession>
<keyword evidence="2" id="KW-1185">Reference proteome</keyword>
<name>A0AAV3Y9D4_9GAST</name>
<dbReference type="AlphaFoldDB" id="A0AAV3Y9D4"/>
<evidence type="ECO:0000313" key="1">
    <source>
        <dbReference type="EMBL" id="GFN79076.1"/>
    </source>
</evidence>
<gene>
    <name evidence="1" type="ORF">PoB_000558200</name>
</gene>
<reference evidence="1 2" key="1">
    <citation type="journal article" date="2021" name="Elife">
        <title>Chloroplast acquisition without the gene transfer in kleptoplastic sea slugs, Plakobranchus ocellatus.</title>
        <authorList>
            <person name="Maeda T."/>
            <person name="Takahashi S."/>
            <person name="Yoshida T."/>
            <person name="Shimamura S."/>
            <person name="Takaki Y."/>
            <person name="Nagai Y."/>
            <person name="Toyoda A."/>
            <person name="Suzuki Y."/>
            <person name="Arimoto A."/>
            <person name="Ishii H."/>
            <person name="Satoh N."/>
            <person name="Nishiyama T."/>
            <person name="Hasebe M."/>
            <person name="Maruyama T."/>
            <person name="Minagawa J."/>
            <person name="Obokata J."/>
            <person name="Shigenobu S."/>
        </authorList>
    </citation>
    <scope>NUCLEOTIDE SEQUENCE [LARGE SCALE GENOMIC DNA]</scope>
</reference>
<dbReference type="Proteomes" id="UP000735302">
    <property type="component" value="Unassembled WGS sequence"/>
</dbReference>
<dbReference type="EMBL" id="BLXT01000641">
    <property type="protein sequence ID" value="GFN79076.1"/>
    <property type="molecule type" value="Genomic_DNA"/>
</dbReference>
<evidence type="ECO:0000313" key="2">
    <source>
        <dbReference type="Proteomes" id="UP000735302"/>
    </source>
</evidence>
<sequence>MKTSNEFGWSVKVNDDNEFGWCVMSMMSNEFGWCVMSMMSNEFGCKAFYQWCTAERKLGPFSLFTSYLGDTKLNKGLCILLPGDLNALFYGAGDGNPLSSVSKYITNRSTFIWTGSTLSFPPLFRLCDPSHETTEHLQFKPPQRRGLRQQLLTLNPGMCPLLERWVYNDVNIQGYDISTSNVSLAEFRAC</sequence>
<proteinExistence type="predicted"/>
<organism evidence="1 2">
    <name type="scientific">Plakobranchus ocellatus</name>
    <dbReference type="NCBI Taxonomy" id="259542"/>
    <lineage>
        <taxon>Eukaryota</taxon>
        <taxon>Metazoa</taxon>
        <taxon>Spiralia</taxon>
        <taxon>Lophotrochozoa</taxon>
        <taxon>Mollusca</taxon>
        <taxon>Gastropoda</taxon>
        <taxon>Heterobranchia</taxon>
        <taxon>Euthyneura</taxon>
        <taxon>Panpulmonata</taxon>
        <taxon>Sacoglossa</taxon>
        <taxon>Placobranchoidea</taxon>
        <taxon>Plakobranchidae</taxon>
        <taxon>Plakobranchus</taxon>
    </lineage>
</organism>